<keyword evidence="1" id="KW-0472">Membrane</keyword>
<keyword evidence="4" id="KW-1185">Reference proteome</keyword>
<feature type="transmembrane region" description="Helical" evidence="1">
    <location>
        <begin position="142"/>
        <end position="165"/>
    </location>
</feature>
<name>A0A8H5BZF1_9AGAR</name>
<feature type="transmembrane region" description="Helical" evidence="1">
    <location>
        <begin position="171"/>
        <end position="195"/>
    </location>
</feature>
<proteinExistence type="predicted"/>
<keyword evidence="2" id="KW-0732">Signal</keyword>
<sequence length="197" mass="20223">MVAFRAFSLVAALACAAFTYAAPVSPVENALVARCGCTPLPAIIGTLETSVTPLVIELKYLTSANATAEIVGPLVYGIKDAVNVAIGDVKVLSGVAVDTVLSTATGVLSLVDIAKIIASVVCLIFSALGHVLHVVSAVEKGAVYPLLCEVGALVGELLKLILALVADLLAVLLPLLAKIITVVVNLSLADVFYFLKL</sequence>
<accession>A0A8H5BZF1</accession>
<feature type="transmembrane region" description="Helical" evidence="1">
    <location>
        <begin position="116"/>
        <end position="135"/>
    </location>
</feature>
<evidence type="ECO:0000256" key="1">
    <source>
        <dbReference type="SAM" id="Phobius"/>
    </source>
</evidence>
<feature type="chain" id="PRO_5034323515" description="Transmembrane protein" evidence="2">
    <location>
        <begin position="22"/>
        <end position="197"/>
    </location>
</feature>
<protein>
    <recommendedName>
        <fullName evidence="5">Transmembrane protein</fullName>
    </recommendedName>
</protein>
<keyword evidence="1" id="KW-0812">Transmembrane</keyword>
<organism evidence="3 4">
    <name type="scientific">Tetrapyrgos nigripes</name>
    <dbReference type="NCBI Taxonomy" id="182062"/>
    <lineage>
        <taxon>Eukaryota</taxon>
        <taxon>Fungi</taxon>
        <taxon>Dikarya</taxon>
        <taxon>Basidiomycota</taxon>
        <taxon>Agaricomycotina</taxon>
        <taxon>Agaricomycetes</taxon>
        <taxon>Agaricomycetidae</taxon>
        <taxon>Agaricales</taxon>
        <taxon>Marasmiineae</taxon>
        <taxon>Marasmiaceae</taxon>
        <taxon>Tetrapyrgos</taxon>
    </lineage>
</organism>
<dbReference type="AlphaFoldDB" id="A0A8H5BZF1"/>
<dbReference type="EMBL" id="JAACJM010000312">
    <property type="protein sequence ID" value="KAF5332329.1"/>
    <property type="molecule type" value="Genomic_DNA"/>
</dbReference>
<evidence type="ECO:0008006" key="5">
    <source>
        <dbReference type="Google" id="ProtNLM"/>
    </source>
</evidence>
<evidence type="ECO:0000256" key="2">
    <source>
        <dbReference type="SAM" id="SignalP"/>
    </source>
</evidence>
<keyword evidence="1" id="KW-1133">Transmembrane helix</keyword>
<dbReference type="OrthoDB" id="3265564at2759"/>
<evidence type="ECO:0000313" key="3">
    <source>
        <dbReference type="EMBL" id="KAF5332329.1"/>
    </source>
</evidence>
<feature type="signal peptide" evidence="2">
    <location>
        <begin position="1"/>
        <end position="21"/>
    </location>
</feature>
<gene>
    <name evidence="3" type="ORF">D9758_016111</name>
</gene>
<reference evidence="3 4" key="1">
    <citation type="journal article" date="2020" name="ISME J.">
        <title>Uncovering the hidden diversity of litter-decomposition mechanisms in mushroom-forming fungi.</title>
        <authorList>
            <person name="Floudas D."/>
            <person name="Bentzer J."/>
            <person name="Ahren D."/>
            <person name="Johansson T."/>
            <person name="Persson P."/>
            <person name="Tunlid A."/>
        </authorList>
    </citation>
    <scope>NUCLEOTIDE SEQUENCE [LARGE SCALE GENOMIC DNA]</scope>
    <source>
        <strain evidence="3 4">CBS 291.85</strain>
    </source>
</reference>
<evidence type="ECO:0000313" key="4">
    <source>
        <dbReference type="Proteomes" id="UP000559256"/>
    </source>
</evidence>
<dbReference type="Proteomes" id="UP000559256">
    <property type="component" value="Unassembled WGS sequence"/>
</dbReference>
<comment type="caution">
    <text evidence="3">The sequence shown here is derived from an EMBL/GenBank/DDBJ whole genome shotgun (WGS) entry which is preliminary data.</text>
</comment>